<dbReference type="AlphaFoldDB" id="A0A2X0IAH1"/>
<dbReference type="EMBL" id="QKYN01000208">
    <property type="protein sequence ID" value="RAG80653.1"/>
    <property type="molecule type" value="Genomic_DNA"/>
</dbReference>
<proteinExistence type="predicted"/>
<dbReference type="Proteomes" id="UP000248889">
    <property type="component" value="Unassembled WGS sequence"/>
</dbReference>
<evidence type="ECO:0000313" key="1">
    <source>
        <dbReference type="EMBL" id="RAG80653.1"/>
    </source>
</evidence>
<reference evidence="1 2" key="1">
    <citation type="submission" date="2018-06" db="EMBL/GenBank/DDBJ databases">
        <title>Streptacidiphilus pinicola sp. nov., isolated from pine grove soil.</title>
        <authorList>
            <person name="Roh S.G."/>
            <person name="Park S."/>
            <person name="Kim M.-K."/>
            <person name="Yun B.-R."/>
            <person name="Park J."/>
            <person name="Kim M.J."/>
            <person name="Kim Y.S."/>
            <person name="Kim S.B."/>
        </authorList>
    </citation>
    <scope>NUCLEOTIDE SEQUENCE [LARGE SCALE GENOMIC DNA]</scope>
    <source>
        <strain evidence="1 2">MMS16-CNU450</strain>
    </source>
</reference>
<keyword evidence="2" id="KW-1185">Reference proteome</keyword>
<protein>
    <submittedName>
        <fullName evidence="1">Uncharacterized protein</fullName>
    </submittedName>
</protein>
<accession>A0A2X0IAH1</accession>
<name>A0A2X0IAH1_9ACTN</name>
<gene>
    <name evidence="1" type="ORF">DN069_36975</name>
</gene>
<comment type="caution">
    <text evidence="1">The sequence shown here is derived from an EMBL/GenBank/DDBJ whole genome shotgun (WGS) entry which is preliminary data.</text>
</comment>
<organism evidence="1 2">
    <name type="scientific">Streptacidiphilus pinicola</name>
    <dbReference type="NCBI Taxonomy" id="2219663"/>
    <lineage>
        <taxon>Bacteria</taxon>
        <taxon>Bacillati</taxon>
        <taxon>Actinomycetota</taxon>
        <taxon>Actinomycetes</taxon>
        <taxon>Kitasatosporales</taxon>
        <taxon>Streptomycetaceae</taxon>
        <taxon>Streptacidiphilus</taxon>
    </lineage>
</organism>
<evidence type="ECO:0000313" key="2">
    <source>
        <dbReference type="Proteomes" id="UP000248889"/>
    </source>
</evidence>
<sequence>MAQQPVGSQKPQIAERITVALTNKSKESLQTILDEEDMTNKTDAVNRSLNMRAFFLARAGEWELVLRNRANGETHVVHFL</sequence>